<evidence type="ECO:0000256" key="1">
    <source>
        <dbReference type="SAM" id="MobiDB-lite"/>
    </source>
</evidence>
<dbReference type="EMBL" id="BDGG01000008">
    <property type="protein sequence ID" value="GAV02382.1"/>
    <property type="molecule type" value="Genomic_DNA"/>
</dbReference>
<feature type="region of interest" description="Disordered" evidence="1">
    <location>
        <begin position="55"/>
        <end position="84"/>
    </location>
</feature>
<accession>A0A1D1VL82</accession>
<evidence type="ECO:0000313" key="3">
    <source>
        <dbReference type="Proteomes" id="UP000186922"/>
    </source>
</evidence>
<reference evidence="2 3" key="1">
    <citation type="journal article" date="2016" name="Nat. Commun.">
        <title>Extremotolerant tardigrade genome and improved radiotolerance of human cultured cells by tardigrade-unique protein.</title>
        <authorList>
            <person name="Hashimoto T."/>
            <person name="Horikawa D.D."/>
            <person name="Saito Y."/>
            <person name="Kuwahara H."/>
            <person name="Kozuka-Hata H."/>
            <person name="Shin-I T."/>
            <person name="Minakuchi Y."/>
            <person name="Ohishi K."/>
            <person name="Motoyama A."/>
            <person name="Aizu T."/>
            <person name="Enomoto A."/>
            <person name="Kondo K."/>
            <person name="Tanaka S."/>
            <person name="Hara Y."/>
            <person name="Koshikawa S."/>
            <person name="Sagara H."/>
            <person name="Miura T."/>
            <person name="Yokobori S."/>
            <person name="Miyagawa K."/>
            <person name="Suzuki Y."/>
            <person name="Kubo T."/>
            <person name="Oyama M."/>
            <person name="Kohara Y."/>
            <person name="Fujiyama A."/>
            <person name="Arakawa K."/>
            <person name="Katayama T."/>
            <person name="Toyoda A."/>
            <person name="Kunieda T."/>
        </authorList>
    </citation>
    <scope>NUCLEOTIDE SEQUENCE [LARGE SCALE GENOMIC DNA]</scope>
    <source>
        <strain evidence="2 3">YOKOZUNA-1</strain>
    </source>
</reference>
<proteinExistence type="predicted"/>
<keyword evidence="3" id="KW-1185">Reference proteome</keyword>
<protein>
    <submittedName>
        <fullName evidence="2">Uncharacterized protein</fullName>
    </submittedName>
</protein>
<name>A0A1D1VL82_RAMVA</name>
<gene>
    <name evidence="2" type="primary">RvY_12956-1</name>
    <name evidence="2" type="synonym">RvY_12956.1</name>
    <name evidence="2" type="ORF">RvY_12956</name>
</gene>
<sequence length="149" mass="16835">MARPQISFLGSTKTKDLLARPQRPHQLNLAPKRLSATLNQFVEHAICSRPKRVSQFVQPRKNSSNKHGFRGSGEPRRNRFQQQSNTMTRYGIEGSLQTPTRILISHVTADRDTKGRTGSGSLRHEKFSNKLITKITQSGDDPWATQTNI</sequence>
<dbReference type="AlphaFoldDB" id="A0A1D1VL82"/>
<comment type="caution">
    <text evidence="2">The sequence shown here is derived from an EMBL/GenBank/DDBJ whole genome shotgun (WGS) entry which is preliminary data.</text>
</comment>
<organism evidence="2 3">
    <name type="scientific">Ramazzottius varieornatus</name>
    <name type="common">Water bear</name>
    <name type="synonym">Tardigrade</name>
    <dbReference type="NCBI Taxonomy" id="947166"/>
    <lineage>
        <taxon>Eukaryota</taxon>
        <taxon>Metazoa</taxon>
        <taxon>Ecdysozoa</taxon>
        <taxon>Tardigrada</taxon>
        <taxon>Eutardigrada</taxon>
        <taxon>Parachela</taxon>
        <taxon>Hypsibioidea</taxon>
        <taxon>Ramazzottiidae</taxon>
        <taxon>Ramazzottius</taxon>
    </lineage>
</organism>
<evidence type="ECO:0000313" key="2">
    <source>
        <dbReference type="EMBL" id="GAV02382.1"/>
    </source>
</evidence>
<dbReference type="Proteomes" id="UP000186922">
    <property type="component" value="Unassembled WGS sequence"/>
</dbReference>